<evidence type="ECO:0000313" key="1">
    <source>
        <dbReference type="EMBL" id="KAJ8302473.1"/>
    </source>
</evidence>
<name>A0ABQ9EGU0_TEGGR</name>
<comment type="caution">
    <text evidence="1">The sequence shown here is derived from an EMBL/GenBank/DDBJ whole genome shotgun (WGS) entry which is preliminary data.</text>
</comment>
<proteinExistence type="predicted"/>
<organism evidence="1 2">
    <name type="scientific">Tegillarca granosa</name>
    <name type="common">Malaysian cockle</name>
    <name type="synonym">Anadara granosa</name>
    <dbReference type="NCBI Taxonomy" id="220873"/>
    <lineage>
        <taxon>Eukaryota</taxon>
        <taxon>Metazoa</taxon>
        <taxon>Spiralia</taxon>
        <taxon>Lophotrochozoa</taxon>
        <taxon>Mollusca</taxon>
        <taxon>Bivalvia</taxon>
        <taxon>Autobranchia</taxon>
        <taxon>Pteriomorphia</taxon>
        <taxon>Arcoida</taxon>
        <taxon>Arcoidea</taxon>
        <taxon>Arcidae</taxon>
        <taxon>Tegillarca</taxon>
    </lineage>
</organism>
<evidence type="ECO:0008006" key="3">
    <source>
        <dbReference type="Google" id="ProtNLM"/>
    </source>
</evidence>
<reference evidence="1 2" key="1">
    <citation type="submission" date="2022-12" db="EMBL/GenBank/DDBJ databases">
        <title>Chromosome-level genome of Tegillarca granosa.</title>
        <authorList>
            <person name="Kim J."/>
        </authorList>
    </citation>
    <scope>NUCLEOTIDE SEQUENCE [LARGE SCALE GENOMIC DNA]</scope>
    <source>
        <strain evidence="1">Teg-2019</strain>
        <tissue evidence="1">Adductor muscle</tissue>
    </source>
</reference>
<keyword evidence="2" id="KW-1185">Reference proteome</keyword>
<dbReference type="Proteomes" id="UP001217089">
    <property type="component" value="Unassembled WGS sequence"/>
</dbReference>
<protein>
    <recommendedName>
        <fullName evidence="3">VWFC domain-containing protein</fullName>
    </recommendedName>
</protein>
<accession>A0ABQ9EGU0</accession>
<sequence length="227" mass="25280">MKVYMYYTEKLLLLDLLDLHFFSSQLHKFFFADKCKYVDGTLHNQGAKWDDGCTYHCQCDNATANIYTCRSRCKVFSGLPAQCTLKVDPADPCCRQPDCSGIGTGGLNLTPVYGTSNGTATPPPNQFVVPVGTHNIISGSNWNKPGTTFGQYQGGSGDMKWHKFMSSYKNYVVWRICNVLVFVCIREKPISKDNHGMMVVTTPVPVKMLPLVNTDVSQSMLPILLLT</sequence>
<dbReference type="EMBL" id="JARBDR010000917">
    <property type="protein sequence ID" value="KAJ8302473.1"/>
    <property type="molecule type" value="Genomic_DNA"/>
</dbReference>
<gene>
    <name evidence="1" type="ORF">KUTeg_018869</name>
</gene>
<evidence type="ECO:0000313" key="2">
    <source>
        <dbReference type="Proteomes" id="UP001217089"/>
    </source>
</evidence>